<dbReference type="AlphaFoldDB" id="A0A497Y8K6"/>
<reference evidence="1 2" key="1">
    <citation type="submission" date="2018-10" db="EMBL/GenBank/DDBJ databases">
        <title>Genomic Encyclopedia of Archaeal and Bacterial Type Strains, Phase II (KMG-II): from individual species to whole genera.</title>
        <authorList>
            <person name="Goeker M."/>
        </authorList>
    </citation>
    <scope>NUCLEOTIDE SEQUENCE [LARGE SCALE GENOMIC DNA]</scope>
    <source>
        <strain evidence="1 2">DSM 19624</strain>
    </source>
</reference>
<name>A0A497Y8K6_9SPHI</name>
<dbReference type="Proteomes" id="UP000273898">
    <property type="component" value="Unassembled WGS sequence"/>
</dbReference>
<comment type="caution">
    <text evidence="1">The sequence shown here is derived from an EMBL/GenBank/DDBJ whole genome shotgun (WGS) entry which is preliminary data.</text>
</comment>
<gene>
    <name evidence="1" type="ORF">BCL90_0228</name>
</gene>
<accession>A0A497Y8K6</accession>
<proteinExistence type="predicted"/>
<organism evidence="1 2">
    <name type="scientific">Pedobacter alluvionis</name>
    <dbReference type="NCBI Taxonomy" id="475253"/>
    <lineage>
        <taxon>Bacteria</taxon>
        <taxon>Pseudomonadati</taxon>
        <taxon>Bacteroidota</taxon>
        <taxon>Sphingobacteriia</taxon>
        <taxon>Sphingobacteriales</taxon>
        <taxon>Sphingobacteriaceae</taxon>
        <taxon>Pedobacter</taxon>
    </lineage>
</organism>
<protein>
    <submittedName>
        <fullName evidence="1">Uncharacterized protein</fullName>
    </submittedName>
</protein>
<evidence type="ECO:0000313" key="1">
    <source>
        <dbReference type="EMBL" id="RLJ79525.1"/>
    </source>
</evidence>
<dbReference type="EMBL" id="RCCK01000010">
    <property type="protein sequence ID" value="RLJ79525.1"/>
    <property type="molecule type" value="Genomic_DNA"/>
</dbReference>
<evidence type="ECO:0000313" key="2">
    <source>
        <dbReference type="Proteomes" id="UP000273898"/>
    </source>
</evidence>
<sequence length="70" mass="8308">MVKHKATLSFSGTTSLCWLLTGKIRQTEQQYPEMQANRYQSIRNETDANRLRPYILFDHRVGYLPMYLII</sequence>